<keyword evidence="1 5" id="KW-0699">rRNA-binding</keyword>
<evidence type="ECO:0000259" key="8">
    <source>
        <dbReference type="Pfam" id="PF14693"/>
    </source>
</evidence>
<dbReference type="InterPro" id="IPR011035">
    <property type="entry name" value="Ribosomal_bL25/Gln-tRNA_synth"/>
</dbReference>
<feature type="domain" description="Large ribosomal subunit protein bL25 beta" evidence="8">
    <location>
        <begin position="98"/>
        <end position="182"/>
    </location>
</feature>
<dbReference type="Gene3D" id="2.170.120.20">
    <property type="entry name" value="Ribosomal protein L25, beta domain"/>
    <property type="match status" value="1"/>
</dbReference>
<dbReference type="CDD" id="cd00495">
    <property type="entry name" value="Ribosomal_L25_TL5_CTC"/>
    <property type="match status" value="1"/>
</dbReference>
<evidence type="ECO:0000256" key="3">
    <source>
        <dbReference type="ARBA" id="ARBA00022980"/>
    </source>
</evidence>
<dbReference type="InterPro" id="IPR020930">
    <property type="entry name" value="Ribosomal_uL5_bac-type"/>
</dbReference>
<dbReference type="GO" id="GO:0008097">
    <property type="term" value="F:5S rRNA binding"/>
    <property type="evidence" value="ECO:0007669"/>
    <property type="project" value="InterPro"/>
</dbReference>
<organism evidence="9 10">
    <name type="scientific">Hazenella coriacea</name>
    <dbReference type="NCBI Taxonomy" id="1179467"/>
    <lineage>
        <taxon>Bacteria</taxon>
        <taxon>Bacillati</taxon>
        <taxon>Bacillota</taxon>
        <taxon>Bacilli</taxon>
        <taxon>Bacillales</taxon>
        <taxon>Thermoactinomycetaceae</taxon>
        <taxon>Hazenella</taxon>
    </lineage>
</organism>
<reference evidence="9 10" key="1">
    <citation type="submission" date="2019-03" db="EMBL/GenBank/DDBJ databases">
        <title>Genomic Encyclopedia of Type Strains, Phase IV (KMG-IV): sequencing the most valuable type-strain genomes for metagenomic binning, comparative biology and taxonomic classification.</title>
        <authorList>
            <person name="Goeker M."/>
        </authorList>
    </citation>
    <scope>NUCLEOTIDE SEQUENCE [LARGE SCALE GENOMIC DNA]</scope>
    <source>
        <strain evidence="9 10">DSM 45707</strain>
    </source>
</reference>
<evidence type="ECO:0000256" key="5">
    <source>
        <dbReference type="HAMAP-Rule" id="MF_01334"/>
    </source>
</evidence>
<name>A0A4R3L9Y4_9BACL</name>
<evidence type="ECO:0000313" key="9">
    <source>
        <dbReference type="EMBL" id="TCS94296.1"/>
    </source>
</evidence>
<keyword evidence="3 5" id="KW-0689">Ribosomal protein</keyword>
<evidence type="ECO:0000313" key="10">
    <source>
        <dbReference type="Proteomes" id="UP000294937"/>
    </source>
</evidence>
<dbReference type="NCBIfam" id="NF004133">
    <property type="entry name" value="PRK05618.2-4"/>
    <property type="match status" value="1"/>
</dbReference>
<dbReference type="HAMAP" id="MF_01334">
    <property type="entry name" value="Ribosomal_bL25_CTC"/>
    <property type="match status" value="1"/>
</dbReference>
<dbReference type="Gene3D" id="2.40.240.10">
    <property type="entry name" value="Ribosomal Protein L25, Chain P"/>
    <property type="match status" value="1"/>
</dbReference>
<dbReference type="PANTHER" id="PTHR33284:SF1">
    <property type="entry name" value="RIBOSOMAL PROTEIN L25_GLN-TRNA SYNTHETASE, ANTI-CODON-BINDING DOMAIN-CONTAINING PROTEIN"/>
    <property type="match status" value="1"/>
</dbReference>
<keyword evidence="10" id="KW-1185">Reference proteome</keyword>
<evidence type="ECO:0000256" key="2">
    <source>
        <dbReference type="ARBA" id="ARBA00022884"/>
    </source>
</evidence>
<dbReference type="Pfam" id="PF01386">
    <property type="entry name" value="Ribosomal_L25p"/>
    <property type="match status" value="1"/>
</dbReference>
<evidence type="ECO:0000256" key="6">
    <source>
        <dbReference type="SAM" id="MobiDB-lite"/>
    </source>
</evidence>
<dbReference type="Proteomes" id="UP000294937">
    <property type="component" value="Unassembled WGS sequence"/>
</dbReference>
<dbReference type="GO" id="GO:0003735">
    <property type="term" value="F:structural constituent of ribosome"/>
    <property type="evidence" value="ECO:0007669"/>
    <property type="project" value="InterPro"/>
</dbReference>
<evidence type="ECO:0000259" key="7">
    <source>
        <dbReference type="Pfam" id="PF01386"/>
    </source>
</evidence>
<sequence length="201" mass="21966">MSVTIKAEKRTNLTRGELQKLRNTGRVPAIVYGKGKESASLQLEENEVRKVLSHLTGLVELNINGKNHHVIVRDVQRDPLKSSIIHVDFQEVQLNQPIDAEVPVVLVGEAEAVGVKAGGILQQPVREMMVRGLPNELPEEITVDIRSFEVGDTLLLADISLPKGLELLTDPQTVVASIVPPQAEEPAEEVTAEAGEPKKEE</sequence>
<evidence type="ECO:0000256" key="1">
    <source>
        <dbReference type="ARBA" id="ARBA00022730"/>
    </source>
</evidence>
<proteinExistence type="inferred from homology"/>
<keyword evidence="2 5" id="KW-0694">RNA-binding</keyword>
<dbReference type="GO" id="GO:0022625">
    <property type="term" value="C:cytosolic large ribosomal subunit"/>
    <property type="evidence" value="ECO:0007669"/>
    <property type="project" value="TreeGrafter"/>
</dbReference>
<keyword evidence="4 5" id="KW-0687">Ribonucleoprotein</keyword>
<protein>
    <recommendedName>
        <fullName evidence="5">Large ribosomal subunit protein bL25</fullName>
    </recommendedName>
    <alternativeName>
        <fullName evidence="5">General stress protein CTC</fullName>
    </alternativeName>
</protein>
<dbReference type="OrthoDB" id="9790002at2"/>
<dbReference type="SUPFAM" id="SSF50715">
    <property type="entry name" value="Ribosomal protein L25-like"/>
    <property type="match status" value="1"/>
</dbReference>
<dbReference type="InterPro" id="IPR037121">
    <property type="entry name" value="Ribosomal_bL25_C"/>
</dbReference>
<feature type="domain" description="Large ribosomal subunit protein bL25 L25" evidence="7">
    <location>
        <begin position="5"/>
        <end position="89"/>
    </location>
</feature>
<comment type="similarity">
    <text evidence="5">Belongs to the bacterial ribosomal protein bL25 family. CTC subfamily.</text>
</comment>
<evidence type="ECO:0000256" key="4">
    <source>
        <dbReference type="ARBA" id="ARBA00023274"/>
    </source>
</evidence>
<dbReference type="InterPro" id="IPR029751">
    <property type="entry name" value="Ribosomal_L25_dom"/>
</dbReference>
<accession>A0A4R3L9Y4</accession>
<dbReference type="InterPro" id="IPR001021">
    <property type="entry name" value="Ribosomal_bL25_long"/>
</dbReference>
<dbReference type="AlphaFoldDB" id="A0A4R3L9Y4"/>
<dbReference type="PANTHER" id="PTHR33284">
    <property type="entry name" value="RIBOSOMAL PROTEIN L25/GLN-TRNA SYNTHETASE, ANTI-CODON-BINDING DOMAIN-CONTAINING PROTEIN"/>
    <property type="match status" value="1"/>
</dbReference>
<dbReference type="InterPro" id="IPR020056">
    <property type="entry name" value="Rbsml_bL25/Gln-tRNA_synth_N"/>
</dbReference>
<dbReference type="NCBIfam" id="NF004612">
    <property type="entry name" value="PRK05943.1"/>
    <property type="match status" value="1"/>
</dbReference>
<gene>
    <name evidence="5" type="primary">rplY</name>
    <name evidence="5" type="synonym">ctc</name>
    <name evidence="9" type="ORF">EDD58_104167</name>
</gene>
<dbReference type="Pfam" id="PF14693">
    <property type="entry name" value="Ribosomal_TL5_C"/>
    <property type="match status" value="1"/>
</dbReference>
<dbReference type="RefSeq" id="WP_131924884.1">
    <property type="nucleotide sequence ID" value="NZ_SMAG01000004.1"/>
</dbReference>
<comment type="function">
    <text evidence="5">This is one of the proteins that binds to the 5S RNA in the ribosome where it forms part of the central protuberance.</text>
</comment>
<dbReference type="InterPro" id="IPR020057">
    <property type="entry name" value="Ribosomal_bL25_b-dom"/>
</dbReference>
<dbReference type="NCBIfam" id="TIGR00731">
    <property type="entry name" value="bL25_bact_ctc"/>
    <property type="match status" value="1"/>
</dbReference>
<dbReference type="GO" id="GO:0006412">
    <property type="term" value="P:translation"/>
    <property type="evidence" value="ECO:0007669"/>
    <property type="project" value="UniProtKB-UniRule"/>
</dbReference>
<comment type="caution">
    <text evidence="9">The sequence shown here is derived from an EMBL/GenBank/DDBJ whole genome shotgun (WGS) entry which is preliminary data.</text>
</comment>
<dbReference type="EMBL" id="SMAG01000004">
    <property type="protein sequence ID" value="TCS94296.1"/>
    <property type="molecule type" value="Genomic_DNA"/>
</dbReference>
<feature type="region of interest" description="Disordered" evidence="6">
    <location>
        <begin position="180"/>
        <end position="201"/>
    </location>
</feature>
<comment type="subunit">
    <text evidence="5">Part of the 50S ribosomal subunit; part of the 5S rRNA/L5/L18/L25 subcomplex. Contacts the 5S rRNA. Binds to the 5S rRNA independently of L5 and L18.</text>
</comment>